<reference evidence="2 3" key="1">
    <citation type="submission" date="2013-02" db="EMBL/GenBank/DDBJ databases">
        <authorList>
            <person name="Fiebig A."/>
            <person name="Goeker M."/>
            <person name="Klenk H.-P.P."/>
        </authorList>
    </citation>
    <scope>NUCLEOTIDE SEQUENCE [LARGE SCALE GENOMIC DNA]</scope>
    <source>
        <strain evidence="2 3">DSM 19309</strain>
    </source>
</reference>
<keyword evidence="3" id="KW-1185">Reference proteome</keyword>
<dbReference type="RefSeq" id="WP_037284236.1">
    <property type="nucleotide sequence ID" value="NZ_KK088637.1"/>
</dbReference>
<protein>
    <submittedName>
        <fullName evidence="2">Uncharacterized protein</fullName>
    </submittedName>
</protein>
<dbReference type="Proteomes" id="UP000019666">
    <property type="component" value="Unassembled WGS sequence"/>
</dbReference>
<name>A0A017HBJ1_9RHOB</name>
<sequence length="73" mass="7964">MDDATPKPSIHITLNEATMAQVRRSAEMDRRITENDALNKIQPGQSEKAKAGWQGEGGSTAADTPLPTIYPKR</sequence>
<feature type="region of interest" description="Disordered" evidence="1">
    <location>
        <begin position="17"/>
        <end position="73"/>
    </location>
</feature>
<comment type="caution">
    <text evidence="2">The sequence shown here is derived from an EMBL/GenBank/DDBJ whole genome shotgun (WGS) entry which is preliminary data.</text>
</comment>
<evidence type="ECO:0000256" key="1">
    <source>
        <dbReference type="SAM" id="MobiDB-lite"/>
    </source>
</evidence>
<evidence type="ECO:0000313" key="3">
    <source>
        <dbReference type="Proteomes" id="UP000019666"/>
    </source>
</evidence>
<dbReference type="AlphaFoldDB" id="A0A017HBJ1"/>
<accession>A0A017HBJ1</accession>
<evidence type="ECO:0000313" key="2">
    <source>
        <dbReference type="EMBL" id="EYD71503.1"/>
    </source>
</evidence>
<dbReference type="EMBL" id="AOSK01000136">
    <property type="protein sequence ID" value="EYD71503.1"/>
    <property type="molecule type" value="Genomic_DNA"/>
</dbReference>
<gene>
    <name evidence="2" type="ORF">Rumeso_04904</name>
</gene>
<feature type="compositionally biased region" description="Basic and acidic residues" evidence="1">
    <location>
        <begin position="24"/>
        <end position="34"/>
    </location>
</feature>
<proteinExistence type="predicted"/>
<organism evidence="2 3">
    <name type="scientific">Rubellimicrobium mesophilum DSM 19309</name>
    <dbReference type="NCBI Taxonomy" id="442562"/>
    <lineage>
        <taxon>Bacteria</taxon>
        <taxon>Pseudomonadati</taxon>
        <taxon>Pseudomonadota</taxon>
        <taxon>Alphaproteobacteria</taxon>
        <taxon>Rhodobacterales</taxon>
        <taxon>Roseobacteraceae</taxon>
        <taxon>Rubellimicrobium</taxon>
    </lineage>
</organism>
<dbReference type="HOGENOM" id="CLU_2702535_0_0_5"/>